<dbReference type="GO" id="GO:0008270">
    <property type="term" value="F:zinc ion binding"/>
    <property type="evidence" value="ECO:0007669"/>
    <property type="project" value="InterPro"/>
</dbReference>
<dbReference type="PROSITE" id="PS51747">
    <property type="entry name" value="CYT_DCMP_DEAMINASES_2"/>
    <property type="match status" value="1"/>
</dbReference>
<reference evidence="4 5" key="1">
    <citation type="submission" date="2017-10" db="EMBL/GenBank/DDBJ databases">
        <title>Sedimentibacterium mangrovi gen. nov., sp. nov., a novel member of family Phyllobacteriacea isolated from mangrove sediment.</title>
        <authorList>
            <person name="Liao H."/>
            <person name="Tian Y."/>
        </authorList>
    </citation>
    <scope>NUCLEOTIDE SEQUENCE [LARGE SCALE GENOMIC DNA]</scope>
    <source>
        <strain evidence="4 5">X9-2-2</strain>
    </source>
</reference>
<evidence type="ECO:0000313" key="4">
    <source>
        <dbReference type="EMBL" id="PHP65356.1"/>
    </source>
</evidence>
<accession>A0A2G1QIK4</accession>
<dbReference type="PROSITE" id="PS00903">
    <property type="entry name" value="CYT_DCMP_DEAMINASES_1"/>
    <property type="match status" value="1"/>
</dbReference>
<keyword evidence="2" id="KW-0862">Zinc</keyword>
<evidence type="ECO:0000256" key="1">
    <source>
        <dbReference type="ARBA" id="ARBA00022723"/>
    </source>
</evidence>
<dbReference type="OrthoDB" id="9802676at2"/>
<gene>
    <name evidence="4" type="ORF">CSC94_19730</name>
</gene>
<dbReference type="InterPro" id="IPR016192">
    <property type="entry name" value="APOBEC/CMP_deaminase_Zn-bd"/>
</dbReference>
<proteinExistence type="predicted"/>
<dbReference type="GO" id="GO:0052717">
    <property type="term" value="F:tRNA-specific adenosine-34 deaminase activity"/>
    <property type="evidence" value="ECO:0007669"/>
    <property type="project" value="TreeGrafter"/>
</dbReference>
<organism evidence="4 5">
    <name type="scientific">Zhengella mangrovi</name>
    <dbReference type="NCBI Taxonomy" id="1982044"/>
    <lineage>
        <taxon>Bacteria</taxon>
        <taxon>Pseudomonadati</taxon>
        <taxon>Pseudomonadota</taxon>
        <taxon>Alphaproteobacteria</taxon>
        <taxon>Hyphomicrobiales</taxon>
        <taxon>Notoacmeibacteraceae</taxon>
        <taxon>Zhengella</taxon>
    </lineage>
</organism>
<keyword evidence="5" id="KW-1185">Reference proteome</keyword>
<dbReference type="SUPFAM" id="SSF53927">
    <property type="entry name" value="Cytidine deaminase-like"/>
    <property type="match status" value="1"/>
</dbReference>
<sequence>MTISSARKEALLRRTIELATESRARGDHPFGALLAGPDGEILLEAMNTCGTKGDRTGHAERNLMTEASLRFTAEELAECTMVTSAEPCAMCAGSVYWAGVGHVLHGMSEKALKDLIGPDPENLTMDLPCRAVFAAGQRMVTVEGPLLAEESAVVHEGFWTGDA</sequence>
<dbReference type="PANTHER" id="PTHR11079">
    <property type="entry name" value="CYTOSINE DEAMINASE FAMILY MEMBER"/>
    <property type="match status" value="1"/>
</dbReference>
<dbReference type="Pfam" id="PF00383">
    <property type="entry name" value="dCMP_cyt_deam_1"/>
    <property type="match status" value="1"/>
</dbReference>
<keyword evidence="1" id="KW-0479">Metal-binding</keyword>
<name>A0A2G1QIK4_9HYPH</name>
<dbReference type="RefSeq" id="WP_099308097.1">
    <property type="nucleotide sequence ID" value="NZ_PDVP01000016.1"/>
</dbReference>
<evidence type="ECO:0000256" key="2">
    <source>
        <dbReference type="ARBA" id="ARBA00022833"/>
    </source>
</evidence>
<comment type="caution">
    <text evidence="4">The sequence shown here is derived from an EMBL/GenBank/DDBJ whole genome shotgun (WGS) entry which is preliminary data.</text>
</comment>
<dbReference type="AlphaFoldDB" id="A0A2G1QIK4"/>
<dbReference type="CDD" id="cd01285">
    <property type="entry name" value="nucleoside_deaminase"/>
    <property type="match status" value="1"/>
</dbReference>
<feature type="domain" description="CMP/dCMP-type deaminase" evidence="3">
    <location>
        <begin position="6"/>
        <end position="119"/>
    </location>
</feature>
<evidence type="ECO:0000313" key="5">
    <source>
        <dbReference type="Proteomes" id="UP000221168"/>
    </source>
</evidence>
<dbReference type="GO" id="GO:0002100">
    <property type="term" value="P:tRNA wobble adenosine to inosine editing"/>
    <property type="evidence" value="ECO:0007669"/>
    <property type="project" value="TreeGrafter"/>
</dbReference>
<dbReference type="Proteomes" id="UP000221168">
    <property type="component" value="Unassembled WGS sequence"/>
</dbReference>
<dbReference type="Gene3D" id="3.40.140.10">
    <property type="entry name" value="Cytidine Deaminase, domain 2"/>
    <property type="match status" value="1"/>
</dbReference>
<dbReference type="PANTHER" id="PTHR11079:SF202">
    <property type="entry name" value="TRNA-SPECIFIC ADENOSINE DEAMINASE"/>
    <property type="match status" value="1"/>
</dbReference>
<dbReference type="EMBL" id="PDVP01000016">
    <property type="protein sequence ID" value="PHP65356.1"/>
    <property type="molecule type" value="Genomic_DNA"/>
</dbReference>
<evidence type="ECO:0000259" key="3">
    <source>
        <dbReference type="PROSITE" id="PS51747"/>
    </source>
</evidence>
<dbReference type="InterPro" id="IPR002125">
    <property type="entry name" value="CMP_dCMP_dom"/>
</dbReference>
<protein>
    <submittedName>
        <fullName evidence="4">tRNA-specific adenosine deaminase</fullName>
    </submittedName>
</protein>
<dbReference type="InterPro" id="IPR016193">
    <property type="entry name" value="Cytidine_deaminase-like"/>
</dbReference>